<dbReference type="Proteomes" id="UP000013042">
    <property type="component" value="Unassembled WGS sequence"/>
</dbReference>
<evidence type="ECO:0000313" key="1">
    <source>
        <dbReference type="EMBL" id="ENO87228.1"/>
    </source>
</evidence>
<dbReference type="EMBL" id="AMXD01000020">
    <property type="protein sequence ID" value="ENO87228.1"/>
    <property type="molecule type" value="Genomic_DNA"/>
</dbReference>
<sequence>MNFAPIYLDWNATTPLDPAVREAMLPWLGAAEPARFGNASSR</sequence>
<evidence type="ECO:0000313" key="2">
    <source>
        <dbReference type="Proteomes" id="UP000013042"/>
    </source>
</evidence>
<dbReference type="InterPro" id="IPR015424">
    <property type="entry name" value="PyrdxlP-dep_Trfase"/>
</dbReference>
<reference evidence="1 2" key="1">
    <citation type="submission" date="2012-09" db="EMBL/GenBank/DDBJ databases">
        <title>Draft Genome Sequences of 6 Strains from Genus Thauera.</title>
        <authorList>
            <person name="Liu B."/>
            <person name="Shapleigh J.P."/>
            <person name="Frostegard A.H."/>
        </authorList>
    </citation>
    <scope>NUCLEOTIDE SEQUENCE [LARGE SCALE GENOMIC DNA]</scope>
    <source>
        <strain evidence="1 2">S2</strain>
    </source>
</reference>
<dbReference type="Gene3D" id="1.10.260.50">
    <property type="match status" value="1"/>
</dbReference>
<dbReference type="SUPFAM" id="SSF53383">
    <property type="entry name" value="PLP-dependent transferases"/>
    <property type="match status" value="1"/>
</dbReference>
<organism evidence="1 2">
    <name type="scientific">Thauera aminoaromatica S2</name>
    <dbReference type="NCBI Taxonomy" id="1234381"/>
    <lineage>
        <taxon>Bacteria</taxon>
        <taxon>Pseudomonadati</taxon>
        <taxon>Pseudomonadota</taxon>
        <taxon>Betaproteobacteria</taxon>
        <taxon>Rhodocyclales</taxon>
        <taxon>Zoogloeaceae</taxon>
        <taxon>Thauera</taxon>
    </lineage>
</organism>
<comment type="caution">
    <text evidence="1">The sequence shown here is derived from an EMBL/GenBank/DDBJ whole genome shotgun (WGS) entry which is preliminary data.</text>
</comment>
<proteinExistence type="predicted"/>
<dbReference type="Gene3D" id="3.90.1150.10">
    <property type="entry name" value="Aspartate Aminotransferase, domain 1"/>
    <property type="match status" value="1"/>
</dbReference>
<protein>
    <submittedName>
        <fullName evidence="1">Cysteine desulfurase</fullName>
    </submittedName>
</protein>
<name>N6YYK2_THASP</name>
<dbReference type="InterPro" id="IPR015422">
    <property type="entry name" value="PyrdxlP-dep_Trfase_small"/>
</dbReference>
<dbReference type="AlphaFoldDB" id="N6YYK2"/>
<accession>N6YYK2</accession>
<feature type="non-terminal residue" evidence="1">
    <location>
        <position position="42"/>
    </location>
</feature>
<gene>
    <name evidence="1" type="ORF">C665_05358</name>
</gene>